<dbReference type="Proteomes" id="UP000501780">
    <property type="component" value="Chromosome"/>
</dbReference>
<dbReference type="AlphaFoldDB" id="A0A6H0KPL1"/>
<dbReference type="Gene3D" id="3.80.10.10">
    <property type="entry name" value="Ribonuclease Inhibitor"/>
    <property type="match status" value="1"/>
</dbReference>
<dbReference type="InterPro" id="IPR032675">
    <property type="entry name" value="LRR_dom_sf"/>
</dbReference>
<organism evidence="1 2">
    <name type="scientific">Bacteroides faecium</name>
    <dbReference type="NCBI Taxonomy" id="2715212"/>
    <lineage>
        <taxon>Bacteria</taxon>
        <taxon>Pseudomonadati</taxon>
        <taxon>Bacteroidota</taxon>
        <taxon>Bacteroidia</taxon>
        <taxon>Bacteroidales</taxon>
        <taxon>Bacteroidaceae</taxon>
        <taxon>Bacteroides</taxon>
    </lineage>
</organism>
<dbReference type="PANTHER" id="PTHR45661:SF3">
    <property type="entry name" value="IG-LIKE DOMAIN-CONTAINING PROTEIN"/>
    <property type="match status" value="1"/>
</dbReference>
<dbReference type="Pfam" id="PF13306">
    <property type="entry name" value="LRR_5"/>
    <property type="match status" value="1"/>
</dbReference>
<dbReference type="EMBL" id="CP050831">
    <property type="protein sequence ID" value="QIU94327.1"/>
    <property type="molecule type" value="Genomic_DNA"/>
</dbReference>
<accession>A0A6H0KPL1</accession>
<reference evidence="1 2" key="1">
    <citation type="submission" date="2020-03" db="EMBL/GenBank/DDBJ databases">
        <title>Genomic analysis of Bacteroides faecium CBA7301.</title>
        <authorList>
            <person name="Kim J."/>
            <person name="Roh S.W."/>
        </authorList>
    </citation>
    <scope>NUCLEOTIDE SEQUENCE [LARGE SCALE GENOMIC DNA]</scope>
    <source>
        <strain evidence="1 2">CBA7301</strain>
    </source>
</reference>
<keyword evidence="2" id="KW-1185">Reference proteome</keyword>
<dbReference type="KEGG" id="bfc:BacF7301_09285"/>
<gene>
    <name evidence="1" type="ORF">BacF7301_09285</name>
</gene>
<name>A0A6H0KPL1_9BACE</name>
<sequence>MNQYYGNIKVKIDNLVNSIILKVITSCDPQSLLTKNEDVKPSLEDIDKMLHDHLLTIGLDERQLPFPDSLGKGYGFSQLPKNDLLQTFLFFKEEVLLMHKNKPCLMDEFHALCESYYRDTYKKKGIHRFCQDYKREYIIKSSDKRDEIDAWLYEQWINKRYPLENIRLFVERLSSYCQDKEQSAHTDSSETKKKIEEDTLREIEALTRQWEEMNVISRFFKGKKIFDAYASTLSDYYLQQLQIETDECLASFFHVTRNGIEYLQTTINTIYEVLNENDKLSDHPFIEKETLSVLISMIEKEHLSLSDLGMSSMTDILCSLQEASYPEGNEHVQNLRRELSDILIDKYLYQLEERYQQTFDVIIDDSGVKYTADKRILLKAPQDLTSYYIPEGVAKIYDSAFSGIASLEYIKIPEGVCTVGKHAFQGCSNLREVILPKSVTQIGDYAFNGCTRLEDAVFLYRDISFNDELLFKDCPALKKERIKTYNSVITGWIFDAEKRSGTHKETGIELLYCFDNGDGTIKTQLVNLSDRMKTFRTQGHSQEEIDSIFRKVGREFVILCRSLH</sequence>
<protein>
    <submittedName>
        <fullName evidence="1">Leucine-rich repeat domain-containing protein</fullName>
    </submittedName>
</protein>
<dbReference type="PANTHER" id="PTHR45661">
    <property type="entry name" value="SURFACE ANTIGEN"/>
    <property type="match status" value="1"/>
</dbReference>
<dbReference type="InterPro" id="IPR026906">
    <property type="entry name" value="LRR_5"/>
</dbReference>
<proteinExistence type="predicted"/>
<dbReference type="SUPFAM" id="SSF52058">
    <property type="entry name" value="L domain-like"/>
    <property type="match status" value="1"/>
</dbReference>
<dbReference type="RefSeq" id="WP_167962161.1">
    <property type="nucleotide sequence ID" value="NZ_CP050831.1"/>
</dbReference>
<evidence type="ECO:0000313" key="2">
    <source>
        <dbReference type="Proteomes" id="UP000501780"/>
    </source>
</evidence>
<evidence type="ECO:0000313" key="1">
    <source>
        <dbReference type="EMBL" id="QIU94327.1"/>
    </source>
</evidence>
<dbReference type="InterPro" id="IPR053139">
    <property type="entry name" value="Surface_bspA-like"/>
</dbReference>